<organism evidence="1 2">
    <name type="scientific">Camellia sinensis</name>
    <name type="common">Tea plant</name>
    <name type="synonym">Thea sinensis</name>
    <dbReference type="NCBI Taxonomy" id="4442"/>
    <lineage>
        <taxon>Eukaryota</taxon>
        <taxon>Viridiplantae</taxon>
        <taxon>Streptophyta</taxon>
        <taxon>Embryophyta</taxon>
        <taxon>Tracheophyta</taxon>
        <taxon>Spermatophyta</taxon>
        <taxon>Magnoliopsida</taxon>
        <taxon>eudicotyledons</taxon>
        <taxon>Gunneridae</taxon>
        <taxon>Pentapetalae</taxon>
        <taxon>asterids</taxon>
        <taxon>Ericales</taxon>
        <taxon>Theaceae</taxon>
        <taxon>Camellia</taxon>
    </lineage>
</organism>
<evidence type="ECO:0000313" key="1">
    <source>
        <dbReference type="EMBL" id="KAF5932070.1"/>
    </source>
</evidence>
<reference evidence="1 2" key="2">
    <citation type="submission" date="2020-07" db="EMBL/GenBank/DDBJ databases">
        <title>Genome assembly of wild tea tree DASZ reveals pedigree and selection history of tea varieties.</title>
        <authorList>
            <person name="Zhang W."/>
        </authorList>
    </citation>
    <scope>NUCLEOTIDE SEQUENCE [LARGE SCALE GENOMIC DNA]</scope>
    <source>
        <strain evidence="2">cv. G240</strain>
        <tissue evidence="1">Leaf</tissue>
    </source>
</reference>
<comment type="caution">
    <text evidence="1">The sequence shown here is derived from an EMBL/GenBank/DDBJ whole genome shotgun (WGS) entry which is preliminary data.</text>
</comment>
<name>A0A7J7FUK9_CAMSI</name>
<protein>
    <submittedName>
        <fullName evidence="1">Uncharacterized protein</fullName>
    </submittedName>
</protein>
<dbReference type="EMBL" id="JACBKZ010000014">
    <property type="protein sequence ID" value="KAF5932070.1"/>
    <property type="molecule type" value="Genomic_DNA"/>
</dbReference>
<evidence type="ECO:0000313" key="2">
    <source>
        <dbReference type="Proteomes" id="UP000593564"/>
    </source>
</evidence>
<dbReference type="Proteomes" id="UP000593564">
    <property type="component" value="Unassembled WGS sequence"/>
</dbReference>
<proteinExistence type="predicted"/>
<accession>A0A7J7FUK9</accession>
<sequence length="65" mass="7389">MRPPPLERLLPGLHFALKNLPSPSPGGGRCGWLKSGWTESTWLHGKGHNFFYRRNFNARFAPLES</sequence>
<reference evidence="2" key="1">
    <citation type="journal article" date="2020" name="Nat. Commun.">
        <title>Genome assembly of wild tea tree DASZ reveals pedigree and selection history of tea varieties.</title>
        <authorList>
            <person name="Zhang W."/>
            <person name="Zhang Y."/>
            <person name="Qiu H."/>
            <person name="Guo Y."/>
            <person name="Wan H."/>
            <person name="Zhang X."/>
            <person name="Scossa F."/>
            <person name="Alseekh S."/>
            <person name="Zhang Q."/>
            <person name="Wang P."/>
            <person name="Xu L."/>
            <person name="Schmidt M.H."/>
            <person name="Jia X."/>
            <person name="Li D."/>
            <person name="Zhu A."/>
            <person name="Guo F."/>
            <person name="Chen W."/>
            <person name="Ni D."/>
            <person name="Usadel B."/>
            <person name="Fernie A.R."/>
            <person name="Wen W."/>
        </authorList>
    </citation>
    <scope>NUCLEOTIDE SEQUENCE [LARGE SCALE GENOMIC DNA]</scope>
    <source>
        <strain evidence="2">cv. G240</strain>
    </source>
</reference>
<dbReference type="AlphaFoldDB" id="A0A7J7FUK9"/>
<keyword evidence="2" id="KW-1185">Reference proteome</keyword>
<gene>
    <name evidence="1" type="ORF">HYC85_028241</name>
</gene>